<feature type="domain" description="Tape measure protein N-terminal" evidence="2">
    <location>
        <begin position="66"/>
        <end position="258"/>
    </location>
</feature>
<dbReference type="Pfam" id="PF20155">
    <property type="entry name" value="TMP_3"/>
    <property type="match status" value="1"/>
</dbReference>
<protein>
    <submittedName>
        <fullName evidence="3">Tape measure domain-containing protein</fullName>
    </submittedName>
</protein>
<dbReference type="Proteomes" id="UP000546200">
    <property type="component" value="Unassembled WGS sequence"/>
</dbReference>
<evidence type="ECO:0000313" key="4">
    <source>
        <dbReference type="Proteomes" id="UP000546200"/>
    </source>
</evidence>
<proteinExistence type="predicted"/>
<feature type="compositionally biased region" description="Basic and acidic residues" evidence="1">
    <location>
        <begin position="466"/>
        <end position="507"/>
    </location>
</feature>
<dbReference type="EMBL" id="JACIJK010000008">
    <property type="protein sequence ID" value="MBB5715846.1"/>
    <property type="molecule type" value="Genomic_DNA"/>
</dbReference>
<comment type="caution">
    <text evidence="3">The sequence shown here is derived from an EMBL/GenBank/DDBJ whole genome shotgun (WGS) entry which is preliminary data.</text>
</comment>
<evidence type="ECO:0000259" key="2">
    <source>
        <dbReference type="Pfam" id="PF20155"/>
    </source>
</evidence>
<keyword evidence="4" id="KW-1185">Reference proteome</keyword>
<reference evidence="3 4" key="1">
    <citation type="submission" date="2020-08" db="EMBL/GenBank/DDBJ databases">
        <title>Genomic Encyclopedia of Type Strains, Phase IV (KMG-IV): sequencing the most valuable type-strain genomes for metagenomic binning, comparative biology and taxonomic classification.</title>
        <authorList>
            <person name="Goeker M."/>
        </authorList>
    </citation>
    <scope>NUCLEOTIDE SEQUENCE [LARGE SCALE GENOMIC DNA]</scope>
    <source>
        <strain evidence="3 4">DSM 100044</strain>
    </source>
</reference>
<name>A0A7W9BET8_9SPHN</name>
<dbReference type="AlphaFoldDB" id="A0A7W9BET8"/>
<sequence length="899" mass="97141">MAQQIGALTASLELQSANFINGLERASKATTRNTEAINRAMDRTATAVKGFAAALVFDKAIEGARKYLELADANKKMEAQLRLSTAQMGNQGIAMRDVEDIAKETRSEVSGISDLYAKFMPTSKELGRSQADNARATETFTKALKISGASTQEQQSAQLQMGQALSSTSVQWEELGQIMEASPRITRILTDSLGKTKSELKQMASEGKLTSKMLYDAFVDTKITAQIDSEFQELPATFDQAKTLMENSLMELVGAFDQGSGISDSIVDGMSHGSEAMDNIVAAAEEAGADIRANFEGLDNVFNPLGENASNVMEWIRRDANYTRETIGNLLRFIDKAHNAYAWADNLGTRAENGTKRVLNRMIDRSGGGQHFVETPLIERWHMGDDYDAGWQRSRVQSARNKVIRNIRTYGGKDYRNFSGKGLTDAQLSETARRVTADIRAGRTVDHGTGRTPPPTPPRNKGGHSAADKAEREAEKARREQERAVEKSRRDLEAFTADKNRADGEELDSRAALATVGHERFEFEQQALDQDRKNRMDQIDKDGPQGSKRYTEAQVAELKSIEERITANKKQALTYKESEFNAQEELKLKSGSLQNAEDIAQLQSSMAKTAKDRRAAELRLLDLQIEQEKLALDAILATRDATDAEKEVAKRRLAMLPQLRAAQGKQVEQQTMGPLAQYLDAIPKTADEINEALQNVEVDGLEGLQSGLLDCIKGAGNLGDAFTKMADTVVDGLLKIALQQLLVKPLGSLLFGGESSGGGGLLGGLIKGIAGLGGAAAGGSLASVGSSAGAIGSVGSNGLLNFSGFRANGGLTRPGRYVVGERGAELVDIGQNANVIPHHKLDAVRGNGGNNVNVTFGSITSNDPEAVKAMAVQAIIEMSPMLTQNAMNATMAKLQRPHM</sequence>
<organism evidence="3 4">
    <name type="scientific">Sphingomonas aerophila</name>
    <dbReference type="NCBI Taxonomy" id="1344948"/>
    <lineage>
        <taxon>Bacteria</taxon>
        <taxon>Pseudomonadati</taxon>
        <taxon>Pseudomonadota</taxon>
        <taxon>Alphaproteobacteria</taxon>
        <taxon>Sphingomonadales</taxon>
        <taxon>Sphingomonadaceae</taxon>
        <taxon>Sphingomonas</taxon>
    </lineage>
</organism>
<dbReference type="InterPro" id="IPR013491">
    <property type="entry name" value="Tape_meas_N"/>
</dbReference>
<feature type="region of interest" description="Disordered" evidence="1">
    <location>
        <begin position="434"/>
        <end position="507"/>
    </location>
</feature>
<dbReference type="RefSeq" id="WP_184058584.1">
    <property type="nucleotide sequence ID" value="NZ_JACIJK010000008.1"/>
</dbReference>
<evidence type="ECO:0000313" key="3">
    <source>
        <dbReference type="EMBL" id="MBB5715846.1"/>
    </source>
</evidence>
<accession>A0A7W9BET8</accession>
<dbReference type="NCBIfam" id="TIGR02675">
    <property type="entry name" value="tape_meas_nterm"/>
    <property type="match status" value="1"/>
</dbReference>
<gene>
    <name evidence="3" type="ORF">FHS94_002703</name>
</gene>
<evidence type="ECO:0000256" key="1">
    <source>
        <dbReference type="SAM" id="MobiDB-lite"/>
    </source>
</evidence>
<feature type="compositionally biased region" description="Basic and acidic residues" evidence="1">
    <location>
        <begin position="434"/>
        <end position="449"/>
    </location>
</feature>